<organism evidence="1 2">
    <name type="scientific">Clostridium novyi A str. 4552</name>
    <dbReference type="NCBI Taxonomy" id="1444289"/>
    <lineage>
        <taxon>Bacteria</taxon>
        <taxon>Bacillati</taxon>
        <taxon>Bacillota</taxon>
        <taxon>Clostridia</taxon>
        <taxon>Eubacteriales</taxon>
        <taxon>Clostridiaceae</taxon>
        <taxon>Clostridium</taxon>
    </lineage>
</organism>
<dbReference type="AlphaFoldDB" id="A0A0A0I3M1"/>
<evidence type="ECO:0000313" key="1">
    <source>
        <dbReference type="EMBL" id="KGM94931.1"/>
    </source>
</evidence>
<gene>
    <name evidence="1" type="ORF">Z968_10520</name>
</gene>
<dbReference type="Proteomes" id="UP000030012">
    <property type="component" value="Unassembled WGS sequence"/>
</dbReference>
<dbReference type="RefSeq" id="WP_039255976.1">
    <property type="nucleotide sequence ID" value="NZ_JENJ01000053.1"/>
</dbReference>
<dbReference type="SUPFAM" id="SSF53335">
    <property type="entry name" value="S-adenosyl-L-methionine-dependent methyltransferases"/>
    <property type="match status" value="1"/>
</dbReference>
<proteinExistence type="predicted"/>
<dbReference type="InterPro" id="IPR029063">
    <property type="entry name" value="SAM-dependent_MTases_sf"/>
</dbReference>
<sequence length="183" mass="21770">MNNEIIINMEEEVFNGDMLDIGMDNNGVIYNIYKNSNTDFNVEYIDDKNGLNFIKNNSYDICAMFLSFSSIMLKANKKRFVKKIYEYLREGGVFYIWDLDKKYGRILNQSVKVKISDDMIKEIIFKEFNILKESSYESTKNILNDFFDIIDFKCLNGVYYIKAQKRRRNEYEKIENIISGDKF</sequence>
<dbReference type="EMBL" id="JENJ01000053">
    <property type="protein sequence ID" value="KGM94931.1"/>
    <property type="molecule type" value="Genomic_DNA"/>
</dbReference>
<name>A0A0A0I3M1_CLONO</name>
<dbReference type="Gene3D" id="3.40.50.150">
    <property type="entry name" value="Vaccinia Virus protein VP39"/>
    <property type="match status" value="1"/>
</dbReference>
<protein>
    <recommendedName>
        <fullName evidence="3">Class I SAM-dependent methyltransferase</fullName>
    </recommendedName>
</protein>
<reference evidence="1 2" key="1">
    <citation type="submission" date="2014-01" db="EMBL/GenBank/DDBJ databases">
        <title>Plasmidome dynamics in the species complex Clostridium novyi sensu lato converts strains of independent lineages into distinctly different pathogens.</title>
        <authorList>
            <person name="Skarin H."/>
            <person name="Segerman B."/>
        </authorList>
    </citation>
    <scope>NUCLEOTIDE SEQUENCE [LARGE SCALE GENOMIC DNA]</scope>
    <source>
        <strain evidence="1 2">4552</strain>
    </source>
</reference>
<evidence type="ECO:0008006" key="3">
    <source>
        <dbReference type="Google" id="ProtNLM"/>
    </source>
</evidence>
<evidence type="ECO:0000313" key="2">
    <source>
        <dbReference type="Proteomes" id="UP000030012"/>
    </source>
</evidence>
<accession>A0A0A0I3M1</accession>
<comment type="caution">
    <text evidence="1">The sequence shown here is derived from an EMBL/GenBank/DDBJ whole genome shotgun (WGS) entry which is preliminary data.</text>
</comment>
<dbReference type="OrthoDB" id="1929483at2"/>